<gene>
    <name evidence="1" type="ORF">AFUS01_LOCUS29742</name>
</gene>
<proteinExistence type="predicted"/>
<dbReference type="AlphaFoldDB" id="A0A8J2PDE3"/>
<comment type="caution">
    <text evidence="1">The sequence shown here is derived from an EMBL/GenBank/DDBJ whole genome shotgun (WGS) entry which is preliminary data.</text>
</comment>
<sequence length="74" mass="7987">MASEILRGNEIITGDAGTGGVISGYNNEKTLCLHTIRFALTTTDRNGVKTLVERLVRDWASGELFVIVCDSISS</sequence>
<protein>
    <submittedName>
        <fullName evidence="1">Uncharacterized protein</fullName>
    </submittedName>
</protein>
<dbReference type="EMBL" id="CAJVCH010444980">
    <property type="protein sequence ID" value="CAG7819282.1"/>
    <property type="molecule type" value="Genomic_DNA"/>
</dbReference>
<evidence type="ECO:0000313" key="1">
    <source>
        <dbReference type="EMBL" id="CAG7819282.1"/>
    </source>
</evidence>
<evidence type="ECO:0000313" key="2">
    <source>
        <dbReference type="Proteomes" id="UP000708208"/>
    </source>
</evidence>
<dbReference type="Proteomes" id="UP000708208">
    <property type="component" value="Unassembled WGS sequence"/>
</dbReference>
<keyword evidence="2" id="KW-1185">Reference proteome</keyword>
<name>A0A8J2PDE3_9HEXA</name>
<accession>A0A8J2PDE3</accession>
<organism evidence="1 2">
    <name type="scientific">Allacma fusca</name>
    <dbReference type="NCBI Taxonomy" id="39272"/>
    <lineage>
        <taxon>Eukaryota</taxon>
        <taxon>Metazoa</taxon>
        <taxon>Ecdysozoa</taxon>
        <taxon>Arthropoda</taxon>
        <taxon>Hexapoda</taxon>
        <taxon>Collembola</taxon>
        <taxon>Symphypleona</taxon>
        <taxon>Sminthuridae</taxon>
        <taxon>Allacma</taxon>
    </lineage>
</organism>
<reference evidence="1" key="1">
    <citation type="submission" date="2021-06" db="EMBL/GenBank/DDBJ databases">
        <authorList>
            <person name="Hodson N. C."/>
            <person name="Mongue J. A."/>
            <person name="Jaron S. K."/>
        </authorList>
    </citation>
    <scope>NUCLEOTIDE SEQUENCE</scope>
</reference>